<protein>
    <submittedName>
        <fullName evidence="1">Uncharacterized protein</fullName>
    </submittedName>
</protein>
<proteinExistence type="predicted"/>
<comment type="caution">
    <text evidence="1">The sequence shown here is derived from an EMBL/GenBank/DDBJ whole genome shotgun (WGS) entry which is preliminary data.</text>
</comment>
<dbReference type="Proteomes" id="UP001589776">
    <property type="component" value="Unassembled WGS sequence"/>
</dbReference>
<evidence type="ECO:0000313" key="2">
    <source>
        <dbReference type="Proteomes" id="UP001589776"/>
    </source>
</evidence>
<dbReference type="EMBL" id="JBHLWN010000004">
    <property type="protein sequence ID" value="MFC0210971.1"/>
    <property type="molecule type" value="Genomic_DNA"/>
</dbReference>
<dbReference type="RefSeq" id="WP_377467606.1">
    <property type="nucleotide sequence ID" value="NZ_JBHLWN010000004.1"/>
</dbReference>
<sequence length="381" mass="44463">MFKRFDTKAVTSALEADFRFKSIMRRIKENGSLLCPYDGISICFDGPPSSYFLRIVMPAVRNDRHIIGKRRVYKYLLKHPLFIVRWEPLTMFGPAPYTSIKINPDRNNITPSQLLDLIKFIMGDYFTASVSMFDEKVDIEDYTPMSVAERLYVAHKRNIVDYKQKRQTYYIGSRKGMQVKVYDKAKLLKLKNKKLTRIERTVKYSRLFRPTITYFLLSPRTDMFDGVVMVDINKLDGRLKIMKLLKQKGIFMAAYKKLSPSERTALKRHHAFIHPRINLRKLASDDLEQWLRSSPNLPIKIAIETCYKHHLHQLLSMTPVSNGSKYKLQPQVYNGIRQWGESRAIRILRNSLHVSFPSPATNFYGLQSDVVDAMELIALIR</sequence>
<accession>A0ABV6DEA6</accession>
<name>A0ABV6DEA6_9BACL</name>
<reference evidence="1 2" key="1">
    <citation type="submission" date="2024-09" db="EMBL/GenBank/DDBJ databases">
        <authorList>
            <person name="Sun Q."/>
            <person name="Mori K."/>
        </authorList>
    </citation>
    <scope>NUCLEOTIDE SEQUENCE [LARGE SCALE GENOMIC DNA]</scope>
    <source>
        <strain evidence="1 2">CCM 7759</strain>
    </source>
</reference>
<keyword evidence="2" id="KW-1185">Reference proteome</keyword>
<organism evidence="1 2">
    <name type="scientific">Paenibacillus chartarius</name>
    <dbReference type="NCBI Taxonomy" id="747481"/>
    <lineage>
        <taxon>Bacteria</taxon>
        <taxon>Bacillati</taxon>
        <taxon>Bacillota</taxon>
        <taxon>Bacilli</taxon>
        <taxon>Bacillales</taxon>
        <taxon>Paenibacillaceae</taxon>
        <taxon>Paenibacillus</taxon>
    </lineage>
</organism>
<evidence type="ECO:0000313" key="1">
    <source>
        <dbReference type="EMBL" id="MFC0210971.1"/>
    </source>
</evidence>
<gene>
    <name evidence="1" type="ORF">ACFFK0_00680</name>
</gene>